<sequence>MQKLDWGDMGVKSDSRQLPHRIRRKKSASTLFVRLPIYIYFTLALRMNILEMLQCRRPTEGHPHTTFTVKPQITIMKPLQHFIDVSKKY</sequence>
<organism evidence="2 3">
    <name type="scientific">Dictyocaulus viviparus</name>
    <name type="common">Bovine lungworm</name>
    <dbReference type="NCBI Taxonomy" id="29172"/>
    <lineage>
        <taxon>Eukaryota</taxon>
        <taxon>Metazoa</taxon>
        <taxon>Ecdysozoa</taxon>
        <taxon>Nematoda</taxon>
        <taxon>Chromadorea</taxon>
        <taxon>Rhabditida</taxon>
        <taxon>Rhabditina</taxon>
        <taxon>Rhabditomorpha</taxon>
        <taxon>Strongyloidea</taxon>
        <taxon>Metastrongylidae</taxon>
        <taxon>Dictyocaulus</taxon>
    </lineage>
</organism>
<feature type="transmembrane region" description="Helical" evidence="1">
    <location>
        <begin position="31"/>
        <end position="49"/>
    </location>
</feature>
<dbReference type="EMBL" id="KN716483">
    <property type="protein sequence ID" value="KJH44316.1"/>
    <property type="molecule type" value="Genomic_DNA"/>
</dbReference>
<name>A0A0D8XPL9_DICVI</name>
<keyword evidence="3" id="KW-1185">Reference proteome</keyword>
<evidence type="ECO:0000256" key="1">
    <source>
        <dbReference type="SAM" id="Phobius"/>
    </source>
</evidence>
<evidence type="ECO:0000313" key="2">
    <source>
        <dbReference type="EMBL" id="KJH44316.1"/>
    </source>
</evidence>
<dbReference type="Proteomes" id="UP000053766">
    <property type="component" value="Unassembled WGS sequence"/>
</dbReference>
<keyword evidence="1" id="KW-0812">Transmembrane</keyword>
<evidence type="ECO:0000313" key="3">
    <source>
        <dbReference type="Proteomes" id="UP000053766"/>
    </source>
</evidence>
<dbReference type="AlphaFoldDB" id="A0A0D8XPL9"/>
<keyword evidence="1" id="KW-1133">Transmembrane helix</keyword>
<proteinExistence type="predicted"/>
<reference evidence="2 3" key="1">
    <citation type="submission" date="2013-11" db="EMBL/GenBank/DDBJ databases">
        <title>Draft genome of the bovine lungworm Dictyocaulus viviparus.</title>
        <authorList>
            <person name="Mitreva M."/>
        </authorList>
    </citation>
    <scope>NUCLEOTIDE SEQUENCE [LARGE SCALE GENOMIC DNA]</scope>
    <source>
        <strain evidence="2 3">HannoverDv2000</strain>
    </source>
</reference>
<protein>
    <submittedName>
        <fullName evidence="2">Uncharacterized protein</fullName>
    </submittedName>
</protein>
<reference evidence="3" key="2">
    <citation type="journal article" date="2016" name="Sci. Rep.">
        <title>Dictyocaulus viviparus genome, variome and transcriptome elucidate lungworm biology and support future intervention.</title>
        <authorList>
            <person name="McNulty S.N."/>
            <person name="Strube C."/>
            <person name="Rosa B.A."/>
            <person name="Martin J.C."/>
            <person name="Tyagi R."/>
            <person name="Choi Y.J."/>
            <person name="Wang Q."/>
            <person name="Hallsworth Pepin K."/>
            <person name="Zhang X."/>
            <person name="Ozersky P."/>
            <person name="Wilson R.K."/>
            <person name="Sternberg P.W."/>
            <person name="Gasser R.B."/>
            <person name="Mitreva M."/>
        </authorList>
    </citation>
    <scope>NUCLEOTIDE SEQUENCE [LARGE SCALE GENOMIC DNA]</scope>
    <source>
        <strain evidence="3">HannoverDv2000</strain>
    </source>
</reference>
<accession>A0A0D8XPL9</accession>
<keyword evidence="1" id="KW-0472">Membrane</keyword>
<gene>
    <name evidence="2" type="ORF">DICVIV_09658</name>
</gene>